<feature type="binding site" evidence="6">
    <location>
        <position position="127"/>
    </location>
    <ligand>
        <name>substrate</name>
    </ligand>
</feature>
<feature type="binding site" evidence="6">
    <location>
        <position position="225"/>
    </location>
    <ligand>
        <name>substrate</name>
    </ligand>
</feature>
<keyword evidence="4 6" id="KW-0479">Metal-binding</keyword>
<dbReference type="InterPro" id="IPR002467">
    <property type="entry name" value="Pept_M24A_MAP1"/>
</dbReference>
<dbReference type="GO" id="GO:0004239">
    <property type="term" value="F:initiator methionyl aminopeptidase activity"/>
    <property type="evidence" value="ECO:0007669"/>
    <property type="project" value="UniProtKB-UniRule"/>
</dbReference>
<evidence type="ECO:0000256" key="6">
    <source>
        <dbReference type="HAMAP-Rule" id="MF_01974"/>
    </source>
</evidence>
<dbReference type="GO" id="GO:0046872">
    <property type="term" value="F:metal ion binding"/>
    <property type="evidence" value="ECO:0007669"/>
    <property type="project" value="UniProtKB-UniRule"/>
</dbReference>
<proteinExistence type="inferred from homology"/>
<keyword evidence="3 6" id="KW-0645">Protease</keyword>
<feature type="domain" description="Peptidase M24" evidence="8">
    <location>
        <begin position="61"/>
        <end position="290"/>
    </location>
</feature>
<feature type="binding site" evidence="6">
    <location>
        <position position="218"/>
    </location>
    <ligand>
        <name>a divalent metal cation</name>
        <dbReference type="ChEBI" id="CHEBI:60240"/>
        <label>2</label>
        <note>catalytic</note>
    </ligand>
</feature>
<sequence>MSKTSHNLPAEPNKAPVGALVAGTVAPQRSVPSNIVRPEYVGKQNPTEGVLSNFYNAEEVELVRVAGKIAAGAIVEAEKIAVPGTTTNDIDVLVHEYICDHGAYPSTVDYRGFTKSVCTSLNEVICHGIPDSTVLEEGDILNLDVTAYKNGMHGDTNRTLLVGEVDEESRLLVERTEEALNRAMKAVKPGRQINVIGRVIEKYAARFGYGVVRDFTGHGVGREFHSGLIIPHYDAAPAYDTVIEEGMIFTIEPMLTLGGIEWDMWDDDWTVVTRDRKRSAQFEHTMVVTADGVDVLTLP</sequence>
<evidence type="ECO:0000256" key="2">
    <source>
        <dbReference type="ARBA" id="ARBA00022438"/>
    </source>
</evidence>
<feature type="binding site" evidence="6">
    <location>
        <position position="283"/>
    </location>
    <ligand>
        <name>a divalent metal cation</name>
        <dbReference type="ChEBI" id="CHEBI:60240"/>
        <label>2</label>
        <note>catalytic</note>
    </ligand>
</feature>
<evidence type="ECO:0000256" key="7">
    <source>
        <dbReference type="RuleBase" id="RU003653"/>
    </source>
</evidence>
<dbReference type="PANTHER" id="PTHR43330:SF16">
    <property type="entry name" value="METHIONINE AMINOPEPTIDASE 2"/>
    <property type="match status" value="1"/>
</dbReference>
<dbReference type="Proteomes" id="UP000516404">
    <property type="component" value="Chromosome"/>
</dbReference>
<dbReference type="InterPro" id="IPR036005">
    <property type="entry name" value="Creatinase/aminopeptidase-like"/>
</dbReference>
<dbReference type="Pfam" id="PF00557">
    <property type="entry name" value="Peptidase_M24"/>
    <property type="match status" value="1"/>
</dbReference>
<feature type="binding site" evidence="6">
    <location>
        <position position="155"/>
    </location>
    <ligand>
        <name>a divalent metal cation</name>
        <dbReference type="ChEBI" id="CHEBI:60240"/>
        <label>1</label>
    </ligand>
</feature>
<organism evidence="9 10">
    <name type="scientific">Rothia terrae</name>
    <dbReference type="NCBI Taxonomy" id="396015"/>
    <lineage>
        <taxon>Bacteria</taxon>
        <taxon>Bacillati</taxon>
        <taxon>Actinomycetota</taxon>
        <taxon>Actinomycetes</taxon>
        <taxon>Micrococcales</taxon>
        <taxon>Micrococcaceae</taxon>
        <taxon>Rothia</taxon>
    </lineage>
</organism>
<comment type="function">
    <text evidence="1 6">Removes the N-terminal methionine from nascent proteins. The N-terminal methionine is often cleaved when the second residue in the primary sequence is small and uncharged (Met-Ala-, Cys, Gly, Pro, Ser, Thr, or Val). Requires deformylation of the N(alpha)-formylated initiator methionine before it can be hydrolyzed.</text>
</comment>
<feature type="binding site" evidence="6">
    <location>
        <position position="155"/>
    </location>
    <ligand>
        <name>a divalent metal cation</name>
        <dbReference type="ChEBI" id="CHEBI:60240"/>
        <label>2</label>
        <note>catalytic</note>
    </ligand>
</feature>
<comment type="similarity">
    <text evidence="6">Belongs to the peptidase M24A family. Methionine aminopeptidase type 1 subfamily.</text>
</comment>
<dbReference type="AlphaFoldDB" id="A0A7H2BBP2"/>
<accession>A0A7H2BBP2</accession>
<evidence type="ECO:0000256" key="3">
    <source>
        <dbReference type="ARBA" id="ARBA00022670"/>
    </source>
</evidence>
<dbReference type="CDD" id="cd01086">
    <property type="entry name" value="MetAP1"/>
    <property type="match status" value="1"/>
</dbReference>
<dbReference type="PROSITE" id="PS00680">
    <property type="entry name" value="MAP_1"/>
    <property type="match status" value="1"/>
</dbReference>
<dbReference type="GO" id="GO:0070006">
    <property type="term" value="F:metalloaminopeptidase activity"/>
    <property type="evidence" value="ECO:0007669"/>
    <property type="project" value="UniProtKB-UniRule"/>
</dbReference>
<dbReference type="EC" id="3.4.11.18" evidence="6 7"/>
<feature type="binding site" evidence="6">
    <location>
        <position position="283"/>
    </location>
    <ligand>
        <name>a divalent metal cation</name>
        <dbReference type="ChEBI" id="CHEBI:60240"/>
        <label>1</label>
    </ligand>
</feature>
<feature type="binding site" evidence="6">
    <location>
        <position position="252"/>
    </location>
    <ligand>
        <name>a divalent metal cation</name>
        <dbReference type="ChEBI" id="CHEBI:60240"/>
        <label>2</label>
        <note>catalytic</note>
    </ligand>
</feature>
<evidence type="ECO:0000313" key="10">
    <source>
        <dbReference type="Proteomes" id="UP000516404"/>
    </source>
</evidence>
<dbReference type="GO" id="GO:0005829">
    <property type="term" value="C:cytosol"/>
    <property type="evidence" value="ECO:0007669"/>
    <property type="project" value="TreeGrafter"/>
</dbReference>
<dbReference type="InterPro" id="IPR000994">
    <property type="entry name" value="Pept_M24"/>
</dbReference>
<evidence type="ECO:0000256" key="5">
    <source>
        <dbReference type="ARBA" id="ARBA00022801"/>
    </source>
</evidence>
<comment type="catalytic activity">
    <reaction evidence="6 7">
        <text>Release of N-terminal amino acids, preferentially methionine, from peptides and arylamides.</text>
        <dbReference type="EC" id="3.4.11.18"/>
    </reaction>
</comment>
<dbReference type="GeneID" id="96624070"/>
<comment type="cofactor">
    <cofactor evidence="6">
        <name>Co(2+)</name>
        <dbReference type="ChEBI" id="CHEBI:48828"/>
    </cofactor>
    <cofactor evidence="6">
        <name>Zn(2+)</name>
        <dbReference type="ChEBI" id="CHEBI:29105"/>
    </cofactor>
    <cofactor evidence="6">
        <name>Mn(2+)</name>
        <dbReference type="ChEBI" id="CHEBI:29035"/>
    </cofactor>
    <cofactor evidence="6">
        <name>Fe(2+)</name>
        <dbReference type="ChEBI" id="CHEBI:29033"/>
    </cofactor>
    <text evidence="6">Binds 2 divalent metal cations per subunit. Has a high-affinity and a low affinity metal-binding site. The true nature of the physiological cofactor is under debate. The enzyme is active with cobalt, zinc, manganese or divalent iron ions. Most likely, methionine aminopeptidases function as mononuclear Fe(2+)-metalloproteases under physiological conditions, and the catalytically relevant metal-binding site has been assigned to the histidine-containing high-affinity site.</text>
</comment>
<dbReference type="GO" id="GO:0006508">
    <property type="term" value="P:proteolysis"/>
    <property type="evidence" value="ECO:0007669"/>
    <property type="project" value="UniProtKB-KW"/>
</dbReference>
<dbReference type="KEGG" id="rter:IDM49_07445"/>
<dbReference type="InterPro" id="IPR001714">
    <property type="entry name" value="Pept_M24_MAP"/>
</dbReference>
<dbReference type="RefSeq" id="WP_168615051.1">
    <property type="nucleotide sequence ID" value="NZ_BAAAOX010000013.1"/>
</dbReference>
<dbReference type="PANTHER" id="PTHR43330">
    <property type="entry name" value="METHIONINE AMINOPEPTIDASE"/>
    <property type="match status" value="1"/>
</dbReference>
<dbReference type="NCBIfam" id="TIGR00500">
    <property type="entry name" value="met_pdase_I"/>
    <property type="match status" value="1"/>
</dbReference>
<dbReference type="SUPFAM" id="SSF55920">
    <property type="entry name" value="Creatinase/aminopeptidase"/>
    <property type="match status" value="1"/>
</dbReference>
<evidence type="ECO:0000256" key="1">
    <source>
        <dbReference type="ARBA" id="ARBA00002521"/>
    </source>
</evidence>
<protein>
    <recommendedName>
        <fullName evidence="6 7">Methionine aminopeptidase</fullName>
        <shortName evidence="6">MAP</shortName>
        <shortName evidence="6">MetAP</shortName>
        <ecNumber evidence="6 7">3.4.11.18</ecNumber>
    </recommendedName>
    <alternativeName>
        <fullName evidence="6">Peptidase M</fullName>
    </alternativeName>
</protein>
<dbReference type="PRINTS" id="PR00599">
    <property type="entry name" value="MAPEPTIDASE"/>
</dbReference>
<keyword evidence="10" id="KW-1185">Reference proteome</keyword>
<keyword evidence="2 6" id="KW-0031">Aminopeptidase</keyword>
<name>A0A7H2BBP2_9MICC</name>
<dbReference type="Gene3D" id="3.90.230.10">
    <property type="entry name" value="Creatinase/methionine aminopeptidase superfamily"/>
    <property type="match status" value="1"/>
</dbReference>
<reference evidence="9 10" key="1">
    <citation type="submission" date="2020-09" db="EMBL/GenBank/DDBJ databases">
        <title>Investigation of environmental microbes.</title>
        <authorList>
            <person name="Ou Y."/>
            <person name="Kang Q."/>
        </authorList>
    </citation>
    <scope>NUCLEOTIDE SEQUENCE [LARGE SCALE GENOMIC DNA]</scope>
    <source>
        <strain evidence="9 10">KJZ-14</strain>
    </source>
</reference>
<evidence type="ECO:0000256" key="4">
    <source>
        <dbReference type="ARBA" id="ARBA00022723"/>
    </source>
</evidence>
<keyword evidence="5 6" id="KW-0378">Hydrolase</keyword>
<evidence type="ECO:0000259" key="8">
    <source>
        <dbReference type="Pfam" id="PF00557"/>
    </source>
</evidence>
<comment type="subunit">
    <text evidence="6">Monomer.</text>
</comment>
<feature type="binding site" evidence="6">
    <location>
        <position position="144"/>
    </location>
    <ligand>
        <name>a divalent metal cation</name>
        <dbReference type="ChEBI" id="CHEBI:60240"/>
        <label>1</label>
    </ligand>
</feature>
<dbReference type="HAMAP" id="MF_01974">
    <property type="entry name" value="MetAP_1"/>
    <property type="match status" value="1"/>
</dbReference>
<evidence type="ECO:0000313" key="9">
    <source>
        <dbReference type="EMBL" id="QNV37088.1"/>
    </source>
</evidence>
<gene>
    <name evidence="6 9" type="primary">map</name>
    <name evidence="9" type="ORF">IDM49_07445</name>
</gene>
<dbReference type="EMBL" id="CP061539">
    <property type="protein sequence ID" value="QNV37088.1"/>
    <property type="molecule type" value="Genomic_DNA"/>
</dbReference>